<evidence type="ECO:0000256" key="2">
    <source>
        <dbReference type="ARBA" id="ARBA00022516"/>
    </source>
</evidence>
<keyword evidence="11" id="KW-0489">Methyltransferase</keyword>
<sequence length="707" mass="81281">MIEDNSKEEIESLVSEFESTKSSSSSSDESDKNQNISSGEQSSVTSDLKTDTMNLVRNRSKISPTNSNNNSNNNNTKSSNSTIKTHMIFSSDSESESTSKDKTLIGVDSDGTRFSLPYTKNPLTLHPIKDWSFFDYAKNASLLNFLLLFFNLPGWFFIGWFLFWRFGYNIGLGLILRYQSNNTFLTKLFKKIGDKSNISYNYTKAFCTSGMGSDYDFDKIPASYNAWLAFRHVVDIVLANDLITYVVFCFAYYEFPKDYSWTIIPCYILGAFLCAFTFWAKTDAYRVVKDFAWYWGDFFFLVEQKLTFDRVFSISPHPMYTIGYTFYYGASLITQSYTVLYVSLFAHVCQLLFLVVVEDPHIQKTYPDIVEDPFIQKEKVRTYFGHDLIIFKNFLPFRAADIFTLIIIVYTLVLNCLNLPTWFYVIQAIFWRCVLSLGLGTLLAKQSSSQWWTKTFKEINQDSLYAFQNWKSIYNLCLLMTNISFTCCFFKFAQIDLNFFGGIFWRQILGLMLILLNLWSSVSTFEVLGEFGWFYGDFFIDEVPSTLYYTGIYRFLNNPDSVTGFAAYYGLSLIAGSFPLFALSIFSQVANFLFLKFVEKPHMKKLYGNKVRSQNGITRGIQEIVTELAESSPPIQKIVNKTKHITERVEKKVTERVNSLLDELREKGLPLSAEQIAVLKPFIEKYKKSTSSTSSSSSSSSSKPKSK</sequence>
<feature type="transmembrane region" description="Helical" evidence="10">
    <location>
        <begin position="499"/>
        <end position="519"/>
    </location>
</feature>
<keyword evidence="5" id="KW-0443">Lipid metabolism</keyword>
<keyword evidence="3 10" id="KW-0812">Transmembrane</keyword>
<proteinExistence type="predicted"/>
<feature type="transmembrane region" description="Helical" evidence="10">
    <location>
        <begin position="142"/>
        <end position="164"/>
    </location>
</feature>
<dbReference type="PANTHER" id="PTHR32138:SF0">
    <property type="entry name" value="PHOSPHATIDYLETHANOLAMINE N-METHYLTRANSFERASE"/>
    <property type="match status" value="1"/>
</dbReference>
<keyword evidence="11" id="KW-0808">Transferase</keyword>
<feature type="transmembrane region" description="Helical" evidence="10">
    <location>
        <begin position="259"/>
        <end position="280"/>
    </location>
</feature>
<accession>A0A152A7V4</accession>
<dbReference type="PANTHER" id="PTHR32138">
    <property type="entry name" value="PHOSPHATIDYLETHANOLAMINE N-METHYLTRANSFERASE"/>
    <property type="match status" value="1"/>
</dbReference>
<evidence type="ECO:0000256" key="5">
    <source>
        <dbReference type="ARBA" id="ARBA00023098"/>
    </source>
</evidence>
<evidence type="ECO:0000256" key="6">
    <source>
        <dbReference type="ARBA" id="ARBA00023136"/>
    </source>
</evidence>
<evidence type="ECO:0000256" key="7">
    <source>
        <dbReference type="ARBA" id="ARBA00023209"/>
    </source>
</evidence>
<evidence type="ECO:0000256" key="9">
    <source>
        <dbReference type="SAM" id="MobiDB-lite"/>
    </source>
</evidence>
<feature type="compositionally biased region" description="Low complexity" evidence="9">
    <location>
        <begin position="12"/>
        <end position="27"/>
    </location>
</feature>
<evidence type="ECO:0000256" key="3">
    <source>
        <dbReference type="ARBA" id="ARBA00022692"/>
    </source>
</evidence>
<organism evidence="11 12">
    <name type="scientific">Tieghemostelium lacteum</name>
    <name type="common">Slime mold</name>
    <name type="synonym">Dictyostelium lacteum</name>
    <dbReference type="NCBI Taxonomy" id="361077"/>
    <lineage>
        <taxon>Eukaryota</taxon>
        <taxon>Amoebozoa</taxon>
        <taxon>Evosea</taxon>
        <taxon>Eumycetozoa</taxon>
        <taxon>Dictyostelia</taxon>
        <taxon>Dictyosteliales</taxon>
        <taxon>Raperosteliaceae</taxon>
        <taxon>Tieghemostelium</taxon>
    </lineage>
</organism>
<feature type="compositionally biased region" description="Polar residues" evidence="9">
    <location>
        <begin position="33"/>
        <end position="57"/>
    </location>
</feature>
<feature type="region of interest" description="Disordered" evidence="9">
    <location>
        <begin position="1"/>
        <end position="80"/>
    </location>
</feature>
<dbReference type="GO" id="GO:0004608">
    <property type="term" value="F:phosphatidylethanolamine N-methyltransferase activity"/>
    <property type="evidence" value="ECO:0007669"/>
    <property type="project" value="TreeGrafter"/>
</dbReference>
<dbReference type="Pfam" id="PF04191">
    <property type="entry name" value="PEMT"/>
    <property type="match status" value="2"/>
</dbReference>
<dbReference type="OrthoDB" id="4583at2759"/>
<evidence type="ECO:0000256" key="10">
    <source>
        <dbReference type="SAM" id="Phobius"/>
    </source>
</evidence>
<dbReference type="InParanoid" id="A0A152A7V4"/>
<evidence type="ECO:0000313" key="11">
    <source>
        <dbReference type="EMBL" id="KYR02205.1"/>
    </source>
</evidence>
<feature type="transmembrane region" description="Helical" evidence="10">
    <location>
        <begin position="473"/>
        <end position="492"/>
    </location>
</feature>
<reference evidence="11 12" key="1">
    <citation type="submission" date="2015-12" db="EMBL/GenBank/DDBJ databases">
        <title>Dictyostelia acquired genes for synthesis and detection of signals that induce cell-type specialization by lateral gene transfer from prokaryotes.</title>
        <authorList>
            <person name="Gloeckner G."/>
            <person name="Schaap P."/>
        </authorList>
    </citation>
    <scope>NUCLEOTIDE SEQUENCE [LARGE SCALE GENOMIC DNA]</scope>
    <source>
        <strain evidence="11 12">TK</strain>
    </source>
</reference>
<feature type="transmembrane region" description="Helical" evidence="10">
    <location>
        <begin position="566"/>
        <end position="595"/>
    </location>
</feature>
<dbReference type="UniPathway" id="UPA00753"/>
<evidence type="ECO:0000313" key="12">
    <source>
        <dbReference type="Proteomes" id="UP000076078"/>
    </source>
</evidence>
<evidence type="ECO:0000256" key="1">
    <source>
        <dbReference type="ARBA" id="ARBA00004127"/>
    </source>
</evidence>
<dbReference type="GO" id="GO:0032259">
    <property type="term" value="P:methylation"/>
    <property type="evidence" value="ECO:0007669"/>
    <property type="project" value="UniProtKB-KW"/>
</dbReference>
<feature type="region of interest" description="Disordered" evidence="9">
    <location>
        <begin position="687"/>
        <end position="707"/>
    </location>
</feature>
<evidence type="ECO:0000256" key="4">
    <source>
        <dbReference type="ARBA" id="ARBA00022989"/>
    </source>
</evidence>
<dbReference type="OMA" id="FFLVEQK"/>
<keyword evidence="4 10" id="KW-1133">Transmembrane helix</keyword>
<dbReference type="GO" id="GO:0006656">
    <property type="term" value="P:phosphatidylcholine biosynthetic process"/>
    <property type="evidence" value="ECO:0007669"/>
    <property type="project" value="UniProtKB-UniPathway"/>
</dbReference>
<feature type="transmembrane region" description="Helical" evidence="10">
    <location>
        <begin position="421"/>
        <end position="444"/>
    </location>
</feature>
<dbReference type="InterPro" id="IPR007318">
    <property type="entry name" value="Phopholipid_MeTrfase"/>
</dbReference>
<feature type="transmembrane region" description="Helical" evidence="10">
    <location>
        <begin position="395"/>
        <end position="414"/>
    </location>
</feature>
<feature type="compositionally biased region" description="Low complexity" evidence="9">
    <location>
        <begin position="689"/>
        <end position="707"/>
    </location>
</feature>
<dbReference type="STRING" id="361077.A0A152A7V4"/>
<keyword evidence="7" id="KW-0594">Phospholipid biosynthesis</keyword>
<name>A0A152A7V4_TIELA</name>
<keyword evidence="2" id="KW-0444">Lipid biosynthesis</keyword>
<dbReference type="FunCoup" id="A0A152A7V4">
    <property type="interactions" value="2"/>
</dbReference>
<protein>
    <submittedName>
        <fullName evidence="11">Phosphatidylethanolamine N-methyltransferase</fullName>
    </submittedName>
</protein>
<evidence type="ECO:0000256" key="8">
    <source>
        <dbReference type="ARBA" id="ARBA00023264"/>
    </source>
</evidence>
<feature type="compositionally biased region" description="Basic and acidic residues" evidence="9">
    <location>
        <begin position="1"/>
        <end position="10"/>
    </location>
</feature>
<dbReference type="EMBL" id="LODT01000004">
    <property type="protein sequence ID" value="KYR02205.1"/>
    <property type="molecule type" value="Genomic_DNA"/>
</dbReference>
<comment type="subcellular location">
    <subcellularLocation>
        <location evidence="1">Endomembrane system</location>
        <topology evidence="1">Multi-pass membrane protein</topology>
    </subcellularLocation>
</comment>
<comment type="caution">
    <text evidence="11">The sequence shown here is derived from an EMBL/GenBank/DDBJ whole genome shotgun (WGS) entry which is preliminary data.</text>
</comment>
<keyword evidence="8" id="KW-1208">Phospholipid metabolism</keyword>
<dbReference type="Proteomes" id="UP000076078">
    <property type="component" value="Unassembled WGS sequence"/>
</dbReference>
<keyword evidence="12" id="KW-1185">Reference proteome</keyword>
<feature type="compositionally biased region" description="Low complexity" evidence="9">
    <location>
        <begin position="61"/>
        <end position="80"/>
    </location>
</feature>
<dbReference type="AlphaFoldDB" id="A0A152A7V4"/>
<dbReference type="Gene3D" id="1.20.120.1630">
    <property type="match status" value="1"/>
</dbReference>
<dbReference type="GO" id="GO:0012505">
    <property type="term" value="C:endomembrane system"/>
    <property type="evidence" value="ECO:0007669"/>
    <property type="project" value="UniProtKB-SubCell"/>
</dbReference>
<gene>
    <name evidence="11" type="ORF">DLAC_01025</name>
</gene>
<keyword evidence="6 10" id="KW-0472">Membrane</keyword>